<evidence type="ECO:0000256" key="2">
    <source>
        <dbReference type="ARBA" id="ARBA00023125"/>
    </source>
</evidence>
<dbReference type="RefSeq" id="WP_036397519.1">
    <property type="nucleotide sequence ID" value="NZ_CCBB010000001.1"/>
</dbReference>
<dbReference type="PANTHER" id="PTHR33204">
    <property type="entry name" value="TRANSCRIPTIONAL REGULATOR, MARR FAMILY"/>
    <property type="match status" value="1"/>
</dbReference>
<keyword evidence="2" id="KW-0238">DNA-binding</keyword>
<proteinExistence type="predicted"/>
<evidence type="ECO:0000256" key="1">
    <source>
        <dbReference type="ARBA" id="ARBA00023015"/>
    </source>
</evidence>
<keyword evidence="3" id="KW-0804">Transcription</keyword>
<dbReference type="InterPro" id="IPR002577">
    <property type="entry name" value="HTH_HxlR"/>
</dbReference>
<protein>
    <submittedName>
        <fullName evidence="6">HxlR family transcriptional regulator</fullName>
    </submittedName>
</protein>
<feature type="domain" description="HTH hxlR-type" evidence="5">
    <location>
        <begin position="10"/>
        <end position="107"/>
    </location>
</feature>
<dbReference type="SUPFAM" id="SSF46785">
    <property type="entry name" value="Winged helix' DNA-binding domain"/>
    <property type="match status" value="1"/>
</dbReference>
<dbReference type="PROSITE" id="PS51118">
    <property type="entry name" value="HTH_HXLR"/>
    <property type="match status" value="1"/>
</dbReference>
<comment type="caution">
    <text evidence="6">The sequence shown here is derived from an EMBL/GenBank/DDBJ whole genome shotgun (WGS) entry which is preliminary data.</text>
</comment>
<organism evidence="6 7">
    <name type="scientific">Mycolicibacterium cosmeticum</name>
    <dbReference type="NCBI Taxonomy" id="258533"/>
    <lineage>
        <taxon>Bacteria</taxon>
        <taxon>Bacillati</taxon>
        <taxon>Actinomycetota</taxon>
        <taxon>Actinomycetes</taxon>
        <taxon>Mycobacteriales</taxon>
        <taxon>Mycobacteriaceae</taxon>
        <taxon>Mycolicibacterium</taxon>
    </lineage>
</organism>
<dbReference type="InterPro" id="IPR036390">
    <property type="entry name" value="WH_DNA-bd_sf"/>
</dbReference>
<dbReference type="STRING" id="258533.BN977_02150"/>
<dbReference type="OrthoDB" id="5183359at2"/>
<evidence type="ECO:0000256" key="4">
    <source>
        <dbReference type="SAM" id="MobiDB-lite"/>
    </source>
</evidence>
<sequence>MSSRLARSTCPVSRAVDIVGDKWTLMILRDAFEGVTRFSQFQRSLGVAKNILSNRLHQLVQADVLSLRPDAAGSAYHEYVLTDRGRQLFHLVVALREWGADNAFDAEEPRTVFVDGRTGAALPRLRYETDDGTGIRPEDTRPVRPPDWVAP</sequence>
<feature type="region of interest" description="Disordered" evidence="4">
    <location>
        <begin position="127"/>
        <end position="151"/>
    </location>
</feature>
<dbReference type="InterPro" id="IPR036388">
    <property type="entry name" value="WH-like_DNA-bd_sf"/>
</dbReference>
<dbReference type="Gene3D" id="1.10.10.10">
    <property type="entry name" value="Winged helix-like DNA-binding domain superfamily/Winged helix DNA-binding domain"/>
    <property type="match status" value="1"/>
</dbReference>
<evidence type="ECO:0000313" key="6">
    <source>
        <dbReference type="EMBL" id="CDO07344.1"/>
    </source>
</evidence>
<dbReference type="eggNOG" id="COG1733">
    <property type="taxonomic scope" value="Bacteria"/>
</dbReference>
<name>W9ANL5_MYCCO</name>
<dbReference type="Pfam" id="PF01638">
    <property type="entry name" value="HxlR"/>
    <property type="match status" value="1"/>
</dbReference>
<keyword evidence="7" id="KW-1185">Reference proteome</keyword>
<keyword evidence="1" id="KW-0805">Transcription regulation</keyword>
<gene>
    <name evidence="6" type="ORF">BN977_02150</name>
</gene>
<accession>W9ANL5</accession>
<dbReference type="PANTHER" id="PTHR33204:SF18">
    <property type="entry name" value="TRANSCRIPTIONAL REGULATORY PROTEIN"/>
    <property type="match status" value="1"/>
</dbReference>
<dbReference type="Proteomes" id="UP000028870">
    <property type="component" value="Unassembled WGS sequence"/>
</dbReference>
<reference evidence="6" key="1">
    <citation type="submission" date="2014-03" db="EMBL/GenBank/DDBJ databases">
        <title>Draft Genome Sequence of Mycobacterium cosmeticum DSM 44829.</title>
        <authorList>
            <person name="Croce O."/>
            <person name="Robert C."/>
            <person name="Raoult D."/>
            <person name="Drancourt M."/>
        </authorList>
    </citation>
    <scope>NUCLEOTIDE SEQUENCE [LARGE SCALE GENOMIC DNA]</scope>
    <source>
        <strain evidence="6">DSM 44829</strain>
    </source>
</reference>
<dbReference type="EMBL" id="CCBB010000001">
    <property type="protein sequence ID" value="CDO07344.1"/>
    <property type="molecule type" value="Genomic_DNA"/>
</dbReference>
<evidence type="ECO:0000313" key="7">
    <source>
        <dbReference type="Proteomes" id="UP000028870"/>
    </source>
</evidence>
<reference evidence="6" key="2">
    <citation type="submission" date="2014-03" db="EMBL/GenBank/DDBJ databases">
        <authorList>
            <person name="Urmite Genomes"/>
        </authorList>
    </citation>
    <scope>NUCLEOTIDE SEQUENCE</scope>
    <source>
        <strain evidence="6">DSM 44829</strain>
    </source>
</reference>
<dbReference type="AlphaFoldDB" id="W9ANL5"/>
<evidence type="ECO:0000259" key="5">
    <source>
        <dbReference type="PROSITE" id="PS51118"/>
    </source>
</evidence>
<dbReference type="GO" id="GO:0003677">
    <property type="term" value="F:DNA binding"/>
    <property type="evidence" value="ECO:0007669"/>
    <property type="project" value="UniProtKB-KW"/>
</dbReference>
<evidence type="ECO:0000256" key="3">
    <source>
        <dbReference type="ARBA" id="ARBA00023163"/>
    </source>
</evidence>